<dbReference type="Proteomes" id="UP001225316">
    <property type="component" value="Unassembled WGS sequence"/>
</dbReference>
<dbReference type="RefSeq" id="WP_308952690.1">
    <property type="nucleotide sequence ID" value="NZ_JARXHW010000156.1"/>
</dbReference>
<organism evidence="2 3">
    <name type="scientific">Thalassobacterium maritimum</name>
    <dbReference type="NCBI Taxonomy" id="3041265"/>
    <lineage>
        <taxon>Bacteria</taxon>
        <taxon>Pseudomonadati</taxon>
        <taxon>Verrucomicrobiota</taxon>
        <taxon>Opitutia</taxon>
        <taxon>Puniceicoccales</taxon>
        <taxon>Coraliomargaritaceae</taxon>
        <taxon>Thalassobacterium</taxon>
    </lineage>
</organism>
<comment type="caution">
    <text evidence="2">The sequence shown here is derived from an EMBL/GenBank/DDBJ whole genome shotgun (WGS) entry which is preliminary data.</text>
</comment>
<dbReference type="InterPro" id="IPR022104">
    <property type="entry name" value="DUF3644"/>
</dbReference>
<accession>A0ABU1B065</accession>
<proteinExistence type="predicted"/>
<keyword evidence="3" id="KW-1185">Reference proteome</keyword>
<evidence type="ECO:0000313" key="3">
    <source>
        <dbReference type="Proteomes" id="UP001225316"/>
    </source>
</evidence>
<sequence>MKSRSRALFDKSIASGLSAIEVYNKPHFAYREETFSVLLVNSWELLLKARIVQLERNRISSIFEYERRKNSNGELSTKLYRKRNRSGNVITVGLFKSYDLLSSKYGDSIDTRVRSNLEALVEIRDNSIHFFNKDLDLKKKVMEIGAASLKNYAALSKRWFAADLSIYNFFIMPLAFVRDFHTAECVSLNSEERKTLQYIDSLQESTTEDPASDYSLSLEVDFRIRKKSTTGAEVRISNSPNAVPIQLSEEDVMDKYPWDYGNLCAYLKNRYIDFLQNPKYHRIRKALEDDKRYCLERLLDPTNPKSSIKRFYNPNIIREFDKNYTKKA</sequence>
<evidence type="ECO:0000259" key="1">
    <source>
        <dbReference type="Pfam" id="PF12358"/>
    </source>
</evidence>
<gene>
    <name evidence="2" type="ORF">QEH52_19795</name>
</gene>
<reference evidence="2 3" key="1">
    <citation type="submission" date="2023-04" db="EMBL/GenBank/DDBJ databases">
        <title>A novel bacteria isolated from coastal sediment.</title>
        <authorList>
            <person name="Liu X.-J."/>
            <person name="Du Z.-J."/>
        </authorList>
    </citation>
    <scope>NUCLEOTIDE SEQUENCE [LARGE SCALE GENOMIC DNA]</scope>
    <source>
        <strain evidence="2 3">SDUM461003</strain>
    </source>
</reference>
<dbReference type="EMBL" id="JARXHW010000156">
    <property type="protein sequence ID" value="MDQ8209772.1"/>
    <property type="molecule type" value="Genomic_DNA"/>
</dbReference>
<feature type="domain" description="DUF3644" evidence="1">
    <location>
        <begin position="8"/>
        <end position="205"/>
    </location>
</feature>
<protein>
    <submittedName>
        <fullName evidence="2">DUF3644 domain-containing protein</fullName>
    </submittedName>
</protein>
<name>A0ABU1B065_9BACT</name>
<evidence type="ECO:0000313" key="2">
    <source>
        <dbReference type="EMBL" id="MDQ8209772.1"/>
    </source>
</evidence>
<dbReference type="Pfam" id="PF12358">
    <property type="entry name" value="DUF3644"/>
    <property type="match status" value="1"/>
</dbReference>